<dbReference type="SMART" id="SM00014">
    <property type="entry name" value="acidPPc"/>
    <property type="match status" value="1"/>
</dbReference>
<feature type="transmembrane region" description="Helical" evidence="1">
    <location>
        <begin position="158"/>
        <end position="177"/>
    </location>
</feature>
<dbReference type="CDD" id="cd03392">
    <property type="entry name" value="PAP2_like_2"/>
    <property type="match status" value="1"/>
</dbReference>
<dbReference type="Gene3D" id="1.20.144.10">
    <property type="entry name" value="Phosphatidic acid phosphatase type 2/haloperoxidase"/>
    <property type="match status" value="1"/>
</dbReference>
<dbReference type="EMBL" id="BAHC01000037">
    <property type="protein sequence ID" value="GAB88725.1"/>
    <property type="molecule type" value="Genomic_DNA"/>
</dbReference>
<comment type="caution">
    <text evidence="3">The sequence shown here is derived from an EMBL/GenBank/DDBJ whole genome shotgun (WGS) entry which is preliminary data.</text>
</comment>
<sequence length="194" mass="20806">MLLTPPGVDQSITDAVIEARTPALSDIARVITTTGNTLALTAVVVVAVIALGVYRAYAAATLVAVGSLTGYLLMIGLKQFFARPRPPVPDRLIDIDTHSFPSGHAMMSTIVFGLLAVVAYRLSAWVRDHPLVLVIAPVWAIAIGLTRVYLGVHWTTDVIAGWLIGAVWVALCARLSARWMPTARDRPAHPDVHA</sequence>
<name>K6VP93_9ACTN</name>
<keyword evidence="1" id="KW-0472">Membrane</keyword>
<evidence type="ECO:0000256" key="1">
    <source>
        <dbReference type="SAM" id="Phobius"/>
    </source>
</evidence>
<feature type="domain" description="Phosphatidic acid phosphatase type 2/haloperoxidase" evidence="2">
    <location>
        <begin position="60"/>
        <end position="173"/>
    </location>
</feature>
<dbReference type="InterPro" id="IPR000326">
    <property type="entry name" value="PAP2/HPO"/>
</dbReference>
<proteinExistence type="predicted"/>
<dbReference type="SUPFAM" id="SSF48317">
    <property type="entry name" value="Acid phosphatase/Vanadium-dependent haloperoxidase"/>
    <property type="match status" value="1"/>
</dbReference>
<reference evidence="3 4" key="1">
    <citation type="submission" date="2012-08" db="EMBL/GenBank/DDBJ databases">
        <title>Whole genome shotgun sequence of Gordonia rhizosphera NBRC 16068.</title>
        <authorList>
            <person name="Takarada H."/>
            <person name="Isaki S."/>
            <person name="Hosoyama A."/>
            <person name="Tsuchikane K."/>
            <person name="Katsumata H."/>
            <person name="Baba S."/>
            <person name="Ohji S."/>
            <person name="Yamazaki S."/>
            <person name="Fujita N."/>
        </authorList>
    </citation>
    <scope>NUCLEOTIDE SEQUENCE [LARGE SCALE GENOMIC DNA]</scope>
    <source>
        <strain evidence="3 4">NBRC 16068</strain>
    </source>
</reference>
<dbReference type="eggNOG" id="COG0671">
    <property type="taxonomic scope" value="Bacteria"/>
</dbReference>
<evidence type="ECO:0000313" key="3">
    <source>
        <dbReference type="EMBL" id="GAB88725.1"/>
    </source>
</evidence>
<feature type="transmembrane region" description="Helical" evidence="1">
    <location>
        <begin position="61"/>
        <end position="81"/>
    </location>
</feature>
<dbReference type="Proteomes" id="UP000008363">
    <property type="component" value="Unassembled WGS sequence"/>
</dbReference>
<feature type="transmembrane region" description="Helical" evidence="1">
    <location>
        <begin position="101"/>
        <end position="120"/>
    </location>
</feature>
<feature type="transmembrane region" description="Helical" evidence="1">
    <location>
        <begin position="37"/>
        <end position="54"/>
    </location>
</feature>
<dbReference type="InterPro" id="IPR036938">
    <property type="entry name" value="PAP2/HPO_sf"/>
</dbReference>
<keyword evidence="4" id="KW-1185">Reference proteome</keyword>
<gene>
    <name evidence="3" type="ORF">GORHZ_037_00330</name>
</gene>
<keyword evidence="1" id="KW-1133">Transmembrane helix</keyword>
<accession>K6VP93</accession>
<organism evidence="3 4">
    <name type="scientific">Gordonia rhizosphera NBRC 16068</name>
    <dbReference type="NCBI Taxonomy" id="1108045"/>
    <lineage>
        <taxon>Bacteria</taxon>
        <taxon>Bacillati</taxon>
        <taxon>Actinomycetota</taxon>
        <taxon>Actinomycetes</taxon>
        <taxon>Mycobacteriales</taxon>
        <taxon>Gordoniaceae</taxon>
        <taxon>Gordonia</taxon>
    </lineage>
</organism>
<keyword evidence="1" id="KW-0812">Transmembrane</keyword>
<dbReference type="Pfam" id="PF01569">
    <property type="entry name" value="PAP2"/>
    <property type="match status" value="1"/>
</dbReference>
<evidence type="ECO:0000313" key="4">
    <source>
        <dbReference type="Proteomes" id="UP000008363"/>
    </source>
</evidence>
<evidence type="ECO:0000259" key="2">
    <source>
        <dbReference type="SMART" id="SM00014"/>
    </source>
</evidence>
<protein>
    <recommendedName>
        <fullName evidence="2">Phosphatidic acid phosphatase type 2/haloperoxidase domain-containing protein</fullName>
    </recommendedName>
</protein>
<feature type="transmembrane region" description="Helical" evidence="1">
    <location>
        <begin position="132"/>
        <end position="152"/>
    </location>
</feature>
<dbReference type="OrthoDB" id="5289372at2"/>
<dbReference type="PANTHER" id="PTHR14969:SF13">
    <property type="entry name" value="AT30094P"/>
    <property type="match status" value="1"/>
</dbReference>
<dbReference type="PANTHER" id="PTHR14969">
    <property type="entry name" value="SPHINGOSINE-1-PHOSPHATE PHOSPHOHYDROLASE"/>
    <property type="match status" value="1"/>
</dbReference>
<dbReference type="AlphaFoldDB" id="K6VP93"/>
<dbReference type="STRING" id="1108045.GORHZ_037_00330"/>
<dbReference type="RefSeq" id="WP_006330384.1">
    <property type="nucleotide sequence ID" value="NZ_BAHC01000037.1"/>
</dbReference>